<evidence type="ECO:0000256" key="2">
    <source>
        <dbReference type="SAM" id="MobiDB-lite"/>
    </source>
</evidence>
<sequence>MSKKPQLQTKPTQKLATPQEEKQNQARLDENWKHLLEKEKEKLRAEKKELENDLDQFKKEISQLKKIKDKLFLEIQRLKEPVKPKKNQKIKEIQKNLSDATQQLAIFQVKNSDLILQIDQLVLEKDRLEVDNKRYLDSLAQDQTPFLTQQIDQEERCQHCNHITSIMDSPVKIDPIKLLKKEEEIQNQMKKYIDKISSMQRELSQKDKAIQEMSQEIKDQNVQGEKVIDEQLDKIIQLETQLMSVQEAKLLTSLENEKLLSDIVKLKMLIDEQLAICLKQKNKVLAMKQEQENLELDVKLLHSKLQDSELLYKSQVQEIDKLRRQLKKVDQSKKEKQKILEQQQQIEKLKTDNQVLQDMFKSLKLQIKKKEIKLKQRVSSVAEANSPMIDIDYQNQFQSPEKIVDLPSINKSYLVKSNQQSKEDLHNNMNNRSNIMQISPQLLTPLNQKDKMFGNYRSPSIKQVIQVPDSDDELSNIKQLKHKRQQSRERSGQIFRDQMDVKYQQYLDRIKDQAFGSKGIKSALSNTKNV</sequence>
<dbReference type="OMA" id="NHITSIM"/>
<protein>
    <submittedName>
        <fullName evidence="3">Uncharacterized protein</fullName>
    </submittedName>
</protein>
<keyword evidence="1" id="KW-0175">Coiled coil</keyword>
<feature type="coiled-coil region" evidence="1">
    <location>
        <begin position="305"/>
        <end position="366"/>
    </location>
</feature>
<feature type="coiled-coil region" evidence="1">
    <location>
        <begin position="182"/>
        <end position="248"/>
    </location>
</feature>
<dbReference type="AlphaFoldDB" id="A0A078ABE7"/>
<feature type="coiled-coil region" evidence="1">
    <location>
        <begin position="33"/>
        <end position="138"/>
    </location>
</feature>
<dbReference type="InParanoid" id="A0A078ABE7"/>
<evidence type="ECO:0000313" key="4">
    <source>
        <dbReference type="Proteomes" id="UP000039865"/>
    </source>
</evidence>
<accession>A0A078ABE7</accession>
<organism evidence="3 4">
    <name type="scientific">Stylonychia lemnae</name>
    <name type="common">Ciliate</name>
    <dbReference type="NCBI Taxonomy" id="5949"/>
    <lineage>
        <taxon>Eukaryota</taxon>
        <taxon>Sar</taxon>
        <taxon>Alveolata</taxon>
        <taxon>Ciliophora</taxon>
        <taxon>Intramacronucleata</taxon>
        <taxon>Spirotrichea</taxon>
        <taxon>Stichotrichia</taxon>
        <taxon>Sporadotrichida</taxon>
        <taxon>Oxytrichidae</taxon>
        <taxon>Stylonychinae</taxon>
        <taxon>Stylonychia</taxon>
    </lineage>
</organism>
<gene>
    <name evidence="3" type="primary">Contig332.g364</name>
    <name evidence="3" type="ORF">STYLEM_8620</name>
</gene>
<evidence type="ECO:0000256" key="1">
    <source>
        <dbReference type="SAM" id="Coils"/>
    </source>
</evidence>
<dbReference type="Proteomes" id="UP000039865">
    <property type="component" value="Unassembled WGS sequence"/>
</dbReference>
<name>A0A078ABE7_STYLE</name>
<feature type="compositionally biased region" description="Low complexity" evidence="2">
    <location>
        <begin position="1"/>
        <end position="15"/>
    </location>
</feature>
<dbReference type="EMBL" id="CCKQ01008187">
    <property type="protein sequence ID" value="CDW79630.1"/>
    <property type="molecule type" value="Genomic_DNA"/>
</dbReference>
<feature type="region of interest" description="Disordered" evidence="2">
    <location>
        <begin position="1"/>
        <end position="30"/>
    </location>
</feature>
<proteinExistence type="predicted"/>
<reference evidence="3 4" key="1">
    <citation type="submission" date="2014-06" db="EMBL/GenBank/DDBJ databases">
        <authorList>
            <person name="Swart Estienne"/>
        </authorList>
    </citation>
    <scope>NUCLEOTIDE SEQUENCE [LARGE SCALE GENOMIC DNA]</scope>
    <source>
        <strain evidence="3 4">130c</strain>
    </source>
</reference>
<feature type="compositionally biased region" description="Basic and acidic residues" evidence="2">
    <location>
        <begin position="19"/>
        <end position="30"/>
    </location>
</feature>
<evidence type="ECO:0000313" key="3">
    <source>
        <dbReference type="EMBL" id="CDW79630.1"/>
    </source>
</evidence>
<keyword evidence="4" id="KW-1185">Reference proteome</keyword>